<organism evidence="1 2">
    <name type="scientific">Anaeromyxobacter paludicola</name>
    <dbReference type="NCBI Taxonomy" id="2918171"/>
    <lineage>
        <taxon>Bacteria</taxon>
        <taxon>Pseudomonadati</taxon>
        <taxon>Myxococcota</taxon>
        <taxon>Myxococcia</taxon>
        <taxon>Myxococcales</taxon>
        <taxon>Cystobacterineae</taxon>
        <taxon>Anaeromyxobacteraceae</taxon>
        <taxon>Anaeromyxobacter</taxon>
    </lineage>
</organism>
<accession>A0ABM7XCQ3</accession>
<gene>
    <name evidence="1" type="ORF">AMPC_27700</name>
</gene>
<evidence type="ECO:0000313" key="1">
    <source>
        <dbReference type="EMBL" id="BDG09657.1"/>
    </source>
</evidence>
<dbReference type="Pfam" id="PF18854">
    <property type="entry name" value="baeRF_family10"/>
    <property type="match status" value="1"/>
</dbReference>
<dbReference type="InterPro" id="IPR041202">
    <property type="entry name" value="BaeRF_family10"/>
</dbReference>
<name>A0ABM7XCQ3_9BACT</name>
<reference evidence="2" key="1">
    <citation type="journal article" date="2022" name="Int. J. Syst. Evol. Microbiol.">
        <title>Anaeromyxobacter oryzae sp. nov., Anaeromyxobacter diazotrophicus sp. nov. and Anaeromyxobacter paludicola sp. nov., isolated from paddy soils.</title>
        <authorList>
            <person name="Itoh H."/>
            <person name="Xu Z."/>
            <person name="Mise K."/>
            <person name="Masuda Y."/>
            <person name="Ushijima N."/>
            <person name="Hayakawa C."/>
            <person name="Shiratori Y."/>
            <person name="Senoo K."/>
        </authorList>
    </citation>
    <scope>NUCLEOTIDE SEQUENCE [LARGE SCALE GENOMIC DNA]</scope>
    <source>
        <strain evidence="2">Red630</strain>
    </source>
</reference>
<protein>
    <recommendedName>
        <fullName evidence="3">Peptide chain release factor subunit 1</fullName>
    </recommendedName>
</protein>
<sequence>MTSQELRGHLAELAAVRSDDDPILSLYLDIRWNDEQQRDRVRVWLQERTKAALAGRAEPEQASLARTLEQARELVQQTFERSAGEGKRGLALFACGRIGLWKPLFFHEPLENQFTVDRVPRLLQLARLAGELEPALVVLASVRGAHIYEVAANEVVGEITVAGPMPRRVGDASFGAGAGEQFERAEKNARHVDELLARFRRMAADELVHLFDRAPRSHVVLFGPQQALANFERELPERVCDRIAARYPAPAEGTNGNGGAGGRAELVARAAEAVAVAQARDEIARIDGAVGQALRGSLSVLGLEDVVLAVNERRVGRLLLEADFDADGWRCKQCGAMGVEHTRTCNFCEGPLELVPSLGDELVRRVLADDGEVQVVAHANKLHSYQGVAAQLRQASQTGLSGSPAQPNQPWAT</sequence>
<evidence type="ECO:0008006" key="3">
    <source>
        <dbReference type="Google" id="ProtNLM"/>
    </source>
</evidence>
<dbReference type="RefSeq" id="WP_248341932.1">
    <property type="nucleotide sequence ID" value="NZ_AP025592.1"/>
</dbReference>
<proteinExistence type="predicted"/>
<dbReference type="Proteomes" id="UP001162734">
    <property type="component" value="Chromosome"/>
</dbReference>
<keyword evidence="2" id="KW-1185">Reference proteome</keyword>
<evidence type="ECO:0000313" key="2">
    <source>
        <dbReference type="Proteomes" id="UP001162734"/>
    </source>
</evidence>
<dbReference type="EMBL" id="AP025592">
    <property type="protein sequence ID" value="BDG09657.1"/>
    <property type="molecule type" value="Genomic_DNA"/>
</dbReference>